<dbReference type="RefSeq" id="WP_085465734.1">
    <property type="nucleotide sequence ID" value="NZ_FXBL01000004.1"/>
</dbReference>
<dbReference type="PANTHER" id="PTHR42988">
    <property type="entry name" value="PHOSPHOHYDROLASE"/>
    <property type="match status" value="1"/>
</dbReference>
<keyword evidence="1" id="KW-0479">Metal-binding</keyword>
<proteinExistence type="inferred from homology"/>
<sequence length="277" mass="30583">MKLVHISDIHINADPIAGQNSVAAFEACLAHVAKRHADAEAVVISGDLTHHGRREAYLKLREILDASPLEPILMIGNHDHRETFKEIFPDAPVDADGYIQHVREIGGHRLIFLDTNLAGNHSGRLGPKRLAWLSARLGEAERERKPALVFLHHHPVQIGVLATDILALVQKKEFAAVLRRHRDTIRHVFFGHCHMSLSGSIEGVPFSAPRSTSHPGWPEFEGRLAYGHGPIEPSYNLALIGDTSVVIHTIEYRLDDRIEWEPLTGGEAGTVTVPPGP</sequence>
<dbReference type="GO" id="GO:0046872">
    <property type="term" value="F:metal ion binding"/>
    <property type="evidence" value="ECO:0007669"/>
    <property type="project" value="UniProtKB-KW"/>
</dbReference>
<dbReference type="InterPro" id="IPR029052">
    <property type="entry name" value="Metallo-depent_PP-like"/>
</dbReference>
<evidence type="ECO:0000313" key="6">
    <source>
        <dbReference type="EMBL" id="SMH49718.1"/>
    </source>
</evidence>
<dbReference type="CDD" id="cd07402">
    <property type="entry name" value="MPP_GpdQ"/>
    <property type="match status" value="1"/>
</dbReference>
<evidence type="ECO:0000256" key="3">
    <source>
        <dbReference type="ARBA" id="ARBA00023004"/>
    </source>
</evidence>
<dbReference type="InterPro" id="IPR050884">
    <property type="entry name" value="CNP_phosphodiesterase-III"/>
</dbReference>
<reference evidence="6 7" key="1">
    <citation type="submission" date="2017-04" db="EMBL/GenBank/DDBJ databases">
        <authorList>
            <person name="Afonso C.L."/>
            <person name="Miller P.J."/>
            <person name="Scott M.A."/>
            <person name="Spackman E."/>
            <person name="Goraichik I."/>
            <person name="Dimitrov K.M."/>
            <person name="Suarez D.L."/>
            <person name="Swayne D.E."/>
        </authorList>
    </citation>
    <scope>NUCLEOTIDE SEQUENCE [LARGE SCALE GENOMIC DNA]</scope>
    <source>
        <strain evidence="6 7">B5P</strain>
    </source>
</reference>
<protein>
    <submittedName>
        <fullName evidence="6">3',5'-cyclic AMP phosphodiesterase CpdA</fullName>
    </submittedName>
</protein>
<accession>A0A1X7PER9</accession>
<keyword evidence="7" id="KW-1185">Reference proteome</keyword>
<dbReference type="InterPro" id="IPR004843">
    <property type="entry name" value="Calcineurin-like_PHP"/>
</dbReference>
<dbReference type="Proteomes" id="UP000193083">
    <property type="component" value="Unassembled WGS sequence"/>
</dbReference>
<name>A0A1X7PER9_9HYPH</name>
<evidence type="ECO:0000259" key="5">
    <source>
        <dbReference type="Pfam" id="PF00149"/>
    </source>
</evidence>
<dbReference type="GO" id="GO:0004112">
    <property type="term" value="F:cyclic-nucleotide phosphodiesterase activity"/>
    <property type="evidence" value="ECO:0007669"/>
    <property type="project" value="InterPro"/>
</dbReference>
<evidence type="ECO:0000256" key="4">
    <source>
        <dbReference type="ARBA" id="ARBA00025742"/>
    </source>
</evidence>
<dbReference type="InterPro" id="IPR026575">
    <property type="entry name" value="GpdQ/CpdA-like"/>
</dbReference>
<gene>
    <name evidence="6" type="ORF">SAMN02982922_3991</name>
</gene>
<dbReference type="Pfam" id="PF00149">
    <property type="entry name" value="Metallophos"/>
    <property type="match status" value="1"/>
</dbReference>
<keyword evidence="2" id="KW-0378">Hydrolase</keyword>
<dbReference type="EMBL" id="FXBL01000004">
    <property type="protein sequence ID" value="SMH49718.1"/>
    <property type="molecule type" value="Genomic_DNA"/>
</dbReference>
<keyword evidence="3" id="KW-0408">Iron</keyword>
<dbReference type="Gene3D" id="3.60.21.10">
    <property type="match status" value="1"/>
</dbReference>
<organism evidence="6 7">
    <name type="scientific">Mesorhizobium australicum</name>
    <dbReference type="NCBI Taxonomy" id="536018"/>
    <lineage>
        <taxon>Bacteria</taxon>
        <taxon>Pseudomonadati</taxon>
        <taxon>Pseudomonadota</taxon>
        <taxon>Alphaproteobacteria</taxon>
        <taxon>Hyphomicrobiales</taxon>
        <taxon>Phyllobacteriaceae</taxon>
        <taxon>Mesorhizobium</taxon>
    </lineage>
</organism>
<comment type="similarity">
    <text evidence="4">Belongs to the cyclic nucleotide phosphodiesterase class-III family.</text>
</comment>
<dbReference type="OrthoDB" id="651281at2"/>
<dbReference type="AlphaFoldDB" id="A0A1X7PER9"/>
<evidence type="ECO:0000256" key="2">
    <source>
        <dbReference type="ARBA" id="ARBA00022801"/>
    </source>
</evidence>
<evidence type="ECO:0000313" key="7">
    <source>
        <dbReference type="Proteomes" id="UP000193083"/>
    </source>
</evidence>
<evidence type="ECO:0000256" key="1">
    <source>
        <dbReference type="ARBA" id="ARBA00022723"/>
    </source>
</evidence>
<dbReference type="PANTHER" id="PTHR42988:SF2">
    <property type="entry name" value="CYCLIC NUCLEOTIDE PHOSPHODIESTERASE CBUA0032-RELATED"/>
    <property type="match status" value="1"/>
</dbReference>
<dbReference type="SUPFAM" id="SSF56300">
    <property type="entry name" value="Metallo-dependent phosphatases"/>
    <property type="match status" value="1"/>
</dbReference>
<feature type="domain" description="Calcineurin-like phosphoesterase" evidence="5">
    <location>
        <begin position="1"/>
        <end position="194"/>
    </location>
</feature>